<comment type="caution">
    <text evidence="1">The sequence shown here is derived from an EMBL/GenBank/DDBJ whole genome shotgun (WGS) entry which is preliminary data.</text>
</comment>
<name>A0A0F9T3J0_9ZZZZ</name>
<protein>
    <submittedName>
        <fullName evidence="1">Uncharacterized protein</fullName>
    </submittedName>
</protein>
<accession>A0A0F9T3J0</accession>
<organism evidence="1">
    <name type="scientific">marine sediment metagenome</name>
    <dbReference type="NCBI Taxonomy" id="412755"/>
    <lineage>
        <taxon>unclassified sequences</taxon>
        <taxon>metagenomes</taxon>
        <taxon>ecological metagenomes</taxon>
    </lineage>
</organism>
<proteinExistence type="predicted"/>
<evidence type="ECO:0000313" key="1">
    <source>
        <dbReference type="EMBL" id="KKN75805.1"/>
    </source>
</evidence>
<gene>
    <name evidence="1" type="ORF">LCGC14_0376810</name>
</gene>
<reference evidence="1" key="1">
    <citation type="journal article" date="2015" name="Nature">
        <title>Complex archaea that bridge the gap between prokaryotes and eukaryotes.</title>
        <authorList>
            <person name="Spang A."/>
            <person name="Saw J.H."/>
            <person name="Jorgensen S.L."/>
            <person name="Zaremba-Niedzwiedzka K."/>
            <person name="Martijn J."/>
            <person name="Lind A.E."/>
            <person name="van Eijk R."/>
            <person name="Schleper C."/>
            <person name="Guy L."/>
            <person name="Ettema T.J."/>
        </authorList>
    </citation>
    <scope>NUCLEOTIDE SEQUENCE</scope>
</reference>
<dbReference type="EMBL" id="LAZR01000303">
    <property type="protein sequence ID" value="KKN75805.1"/>
    <property type="molecule type" value="Genomic_DNA"/>
</dbReference>
<sequence length="127" mass="13581">MALTASSTPTMVPQIPSLGRVDWVVNGYSTDASSADEVKAAPGVGKALFIKEVIITCNDVDSYPWLQDEDDNVLFGRFFTLLTSGSGFVLAWKFTRPIQLVTNKALEIKAAAGGNVSIWIEGATAEV</sequence>
<dbReference type="AlphaFoldDB" id="A0A0F9T3J0"/>